<evidence type="ECO:0000256" key="2">
    <source>
        <dbReference type="ARBA" id="ARBA00023231"/>
    </source>
</evidence>
<dbReference type="SUPFAM" id="SSF53146">
    <property type="entry name" value="Nitrogenase accessory factor-like"/>
    <property type="match status" value="1"/>
</dbReference>
<keyword evidence="2" id="KW-0535">Nitrogen fixation</keyword>
<dbReference type="Pfam" id="PF02579">
    <property type="entry name" value="Nitro_FeMo-Co"/>
    <property type="match status" value="1"/>
</dbReference>
<dbReference type="CDD" id="cd00853">
    <property type="entry name" value="NifX"/>
    <property type="match status" value="1"/>
</dbReference>
<proteinExistence type="inferred from homology"/>
<feature type="domain" description="Dinitrogenase iron-molybdenum cofactor biosynthesis" evidence="3">
    <location>
        <begin position="29"/>
        <end position="112"/>
    </location>
</feature>
<evidence type="ECO:0000313" key="4">
    <source>
        <dbReference type="EMBL" id="CRH04595.1"/>
    </source>
</evidence>
<name>A0A1S7LCK6_MAGMO</name>
<dbReference type="InterPro" id="IPR034169">
    <property type="entry name" value="NifX-like"/>
</dbReference>
<dbReference type="Gene3D" id="3.30.420.130">
    <property type="entry name" value="Dinitrogenase iron-molybdenum cofactor biosynthesis domain"/>
    <property type="match status" value="1"/>
</dbReference>
<dbReference type="AlphaFoldDB" id="A0A1S7LCK6"/>
<comment type="similarity">
    <text evidence="1">Belongs to the NifX/NifY family.</text>
</comment>
<sequence>MPEDMREQQAPQPAAGGLRVAFATLDLQNVDQHFGTCRKFAIYQITPQSAQLHEVVEFPEEAMDGNEAKLPPRLKALAQCQAVYCMAVGGSAARQLLAGGTTPIRLEEKLCIETLLSEIRHKMQHDPAPWMNWVQRQAAREKNNFDAMLEESWEE</sequence>
<dbReference type="InterPro" id="IPR051840">
    <property type="entry name" value="NifX/NifY_domain"/>
</dbReference>
<dbReference type="InterPro" id="IPR036105">
    <property type="entry name" value="DiNase_FeMo-co_biosyn_sf"/>
</dbReference>
<gene>
    <name evidence="4" type="ORF">MAGMO_0383</name>
</gene>
<dbReference type="InterPro" id="IPR003731">
    <property type="entry name" value="Di-Nase_FeMo-co_biosynth"/>
</dbReference>
<accession>A0A1S7LCK6</accession>
<reference evidence="4" key="1">
    <citation type="submission" date="2015-04" db="EMBL/GenBank/DDBJ databases">
        <authorList>
            <person name="Syromyatnikov M.Y."/>
            <person name="Popov V.N."/>
        </authorList>
    </citation>
    <scope>NUCLEOTIDE SEQUENCE</scope>
    <source>
        <strain evidence="4">MO-1</strain>
    </source>
</reference>
<dbReference type="PANTHER" id="PTHR33937:SF1">
    <property type="entry name" value="IRON-MOLIBDENUM COFACTOR PROCESSING PROTEIN"/>
    <property type="match status" value="1"/>
</dbReference>
<organism evidence="4">
    <name type="scientific">Magnetococcus massalia (strain MO-1)</name>
    <dbReference type="NCBI Taxonomy" id="451514"/>
    <lineage>
        <taxon>Bacteria</taxon>
        <taxon>Pseudomonadati</taxon>
        <taxon>Pseudomonadota</taxon>
        <taxon>Magnetococcia</taxon>
        <taxon>Magnetococcales</taxon>
        <taxon>Magnetococcaceae</taxon>
        <taxon>Magnetococcus</taxon>
    </lineage>
</organism>
<dbReference type="EMBL" id="LO017727">
    <property type="protein sequence ID" value="CRH04595.1"/>
    <property type="molecule type" value="Genomic_DNA"/>
</dbReference>
<dbReference type="PANTHER" id="PTHR33937">
    <property type="entry name" value="IRON-MOLYBDENUM PROTEIN-RELATED-RELATED"/>
    <property type="match status" value="1"/>
</dbReference>
<protein>
    <submittedName>
        <fullName evidence="4">Putative nitegen fixation protein NifX-like protein</fullName>
    </submittedName>
</protein>
<evidence type="ECO:0000259" key="3">
    <source>
        <dbReference type="Pfam" id="PF02579"/>
    </source>
</evidence>
<evidence type="ECO:0000256" key="1">
    <source>
        <dbReference type="ARBA" id="ARBA00010285"/>
    </source>
</evidence>